<organism evidence="1 2">
    <name type="scientific">Vibrio ostreicida</name>
    <dbReference type="NCBI Taxonomy" id="526588"/>
    <lineage>
        <taxon>Bacteria</taxon>
        <taxon>Pseudomonadati</taxon>
        <taxon>Pseudomonadota</taxon>
        <taxon>Gammaproteobacteria</taxon>
        <taxon>Vibrionales</taxon>
        <taxon>Vibrionaceae</taxon>
        <taxon>Vibrio</taxon>
    </lineage>
</organism>
<sequence>MVRRPLFFVLILILTGCEWRQSEIESNFDTYLSRVANVQDTSALSPPDMIGILLPSKRDLFITIPTVSIGLLESYELRKCHLFHLVAEKNSILGKVQDAFRNFDYQIELSLGLEKCLLNPELSQSLKTELTAIEEQKFLHLPSHFSNMVFTSDAMRQQLEGFEWITTSEGPSRSAIFLAIQEIDAGFKASLGSIESLEHRQLNRYQETLHKNPMLGKLSYSMLNATNWLNVITQQLENHDTAIICGQGRDTTKFRYLRNVFNEYYIGRIQPYLAQVDSMFLDLEPYLAFTDSTHPNYQYPIKPLHQAFRSETLAHVQYWQRLFKRCGVSPS</sequence>
<dbReference type="RefSeq" id="WP_076587780.1">
    <property type="nucleotide sequence ID" value="NZ_JABEYA020000017.1"/>
</dbReference>
<name>A0ABT8BS31_9VIBR</name>
<dbReference type="PROSITE" id="PS51257">
    <property type="entry name" value="PROKAR_LIPOPROTEIN"/>
    <property type="match status" value="1"/>
</dbReference>
<evidence type="ECO:0000313" key="1">
    <source>
        <dbReference type="EMBL" id="MDN3609947.1"/>
    </source>
</evidence>
<proteinExistence type="predicted"/>
<accession>A0ABT8BS31</accession>
<dbReference type="Proteomes" id="UP001238540">
    <property type="component" value="Unassembled WGS sequence"/>
</dbReference>
<comment type="caution">
    <text evidence="1">The sequence shown here is derived from an EMBL/GenBank/DDBJ whole genome shotgun (WGS) entry which is preliminary data.</text>
</comment>
<dbReference type="InterPro" id="IPR021431">
    <property type="entry name" value="DUF3080"/>
</dbReference>
<gene>
    <name evidence="1" type="ORF">QWZ16_09580</name>
</gene>
<dbReference type="Pfam" id="PF11279">
    <property type="entry name" value="DUF3080"/>
    <property type="match status" value="1"/>
</dbReference>
<reference evidence="2" key="1">
    <citation type="journal article" date="2019" name="Int. J. Syst. Evol. Microbiol.">
        <title>The Global Catalogue of Microorganisms (GCM) 10K type strain sequencing project: providing services to taxonomists for standard genome sequencing and annotation.</title>
        <authorList>
            <consortium name="The Broad Institute Genomics Platform"/>
            <consortium name="The Broad Institute Genome Sequencing Center for Infectious Disease"/>
            <person name="Wu L."/>
            <person name="Ma J."/>
        </authorList>
    </citation>
    <scope>NUCLEOTIDE SEQUENCE [LARGE SCALE GENOMIC DNA]</scope>
    <source>
        <strain evidence="2">CECT 7398</strain>
    </source>
</reference>
<evidence type="ECO:0000313" key="2">
    <source>
        <dbReference type="Proteomes" id="UP001238540"/>
    </source>
</evidence>
<dbReference type="EMBL" id="JAUFQC010000001">
    <property type="protein sequence ID" value="MDN3609947.1"/>
    <property type="molecule type" value="Genomic_DNA"/>
</dbReference>
<keyword evidence="2" id="KW-1185">Reference proteome</keyword>
<protein>
    <submittedName>
        <fullName evidence="1">DUF3080 domain-containing protein</fullName>
    </submittedName>
</protein>